<keyword evidence="2" id="KW-1185">Reference proteome</keyword>
<organism evidence="1 2">
    <name type="scientific">Protopolystoma xenopodis</name>
    <dbReference type="NCBI Taxonomy" id="117903"/>
    <lineage>
        <taxon>Eukaryota</taxon>
        <taxon>Metazoa</taxon>
        <taxon>Spiralia</taxon>
        <taxon>Lophotrochozoa</taxon>
        <taxon>Platyhelminthes</taxon>
        <taxon>Monogenea</taxon>
        <taxon>Polyopisthocotylea</taxon>
        <taxon>Polystomatidea</taxon>
        <taxon>Polystomatidae</taxon>
        <taxon>Protopolystoma</taxon>
    </lineage>
</organism>
<dbReference type="AlphaFoldDB" id="A0A448WUB1"/>
<accession>A0A448WUB1</accession>
<evidence type="ECO:0000313" key="2">
    <source>
        <dbReference type="Proteomes" id="UP000784294"/>
    </source>
</evidence>
<gene>
    <name evidence="1" type="ORF">PXEA_LOCUS13894</name>
</gene>
<dbReference type="Proteomes" id="UP000784294">
    <property type="component" value="Unassembled WGS sequence"/>
</dbReference>
<comment type="caution">
    <text evidence="1">The sequence shown here is derived from an EMBL/GenBank/DDBJ whole genome shotgun (WGS) entry which is preliminary data.</text>
</comment>
<evidence type="ECO:0000313" key="1">
    <source>
        <dbReference type="EMBL" id="VEL20454.1"/>
    </source>
</evidence>
<protein>
    <submittedName>
        <fullName evidence="1">Uncharacterized protein</fullName>
    </submittedName>
</protein>
<name>A0A448WUB1_9PLAT</name>
<reference evidence="1" key="1">
    <citation type="submission" date="2018-11" db="EMBL/GenBank/DDBJ databases">
        <authorList>
            <consortium name="Pathogen Informatics"/>
        </authorList>
    </citation>
    <scope>NUCLEOTIDE SEQUENCE</scope>
</reference>
<sequence length="300" mass="32664">MPTLLFSASSSVPTSTSLAVVLPFQFSLLSAGGQTHERTDGQTQTRSTFHITWTHSSMCVTGQITQTPESFASTNGLTSLHLGTNTIPFIPSFGRHHASTRTQTCHPYPPHPPIPSLASTSSCILTQLEAESCMFTSSVDRFFEQISFTCILSALVSLPPHLGEAHPCIQADRRTEAFDINTRTYWQTAVCLASHCKSDCCRPLIDSLNSMGDCGASRRPVCMPGANSTRPTSSMACPSTLSFTRSCRLICLAHVPFLQSSDLVTFALGIGEYQEPPKRQKQRAVDALLPHNRLLEAHHA</sequence>
<dbReference type="EMBL" id="CAAALY010046528">
    <property type="protein sequence ID" value="VEL20454.1"/>
    <property type="molecule type" value="Genomic_DNA"/>
</dbReference>
<proteinExistence type="predicted"/>